<keyword evidence="4" id="KW-0812">Transmembrane</keyword>
<dbReference type="SUPFAM" id="SSF46689">
    <property type="entry name" value="Homeodomain-like"/>
    <property type="match status" value="1"/>
</dbReference>
<feature type="transmembrane region" description="Helical" evidence="4">
    <location>
        <begin position="382"/>
        <end position="402"/>
    </location>
</feature>
<dbReference type="PANTHER" id="PTHR43280">
    <property type="entry name" value="ARAC-FAMILY TRANSCRIPTIONAL REGULATOR"/>
    <property type="match status" value="1"/>
</dbReference>
<dbReference type="GO" id="GO:0043565">
    <property type="term" value="F:sequence-specific DNA binding"/>
    <property type="evidence" value="ECO:0007669"/>
    <property type="project" value="InterPro"/>
</dbReference>
<dbReference type="STRING" id="1121098.HMPREF1534_00167"/>
<dbReference type="Gene3D" id="1.25.40.10">
    <property type="entry name" value="Tetratricopeptide repeat domain"/>
    <property type="match status" value="1"/>
</dbReference>
<dbReference type="GeneID" id="60063750"/>
<keyword evidence="2" id="KW-0238">DNA-binding</keyword>
<keyword evidence="1" id="KW-0805">Transcription regulation</keyword>
<dbReference type="InterPro" id="IPR011990">
    <property type="entry name" value="TPR-like_helical_dom_sf"/>
</dbReference>
<dbReference type="PANTHER" id="PTHR43280:SF34">
    <property type="entry name" value="ARAC-FAMILY TRANSCRIPTIONAL REGULATOR"/>
    <property type="match status" value="1"/>
</dbReference>
<comment type="caution">
    <text evidence="6">The sequence shown here is derived from an EMBL/GenBank/DDBJ whole genome shotgun (WGS) entry which is preliminary data.</text>
</comment>
<evidence type="ECO:0000256" key="4">
    <source>
        <dbReference type="SAM" id="Phobius"/>
    </source>
</evidence>
<evidence type="ECO:0000256" key="1">
    <source>
        <dbReference type="ARBA" id="ARBA00023015"/>
    </source>
</evidence>
<dbReference type="InterPro" id="IPR018060">
    <property type="entry name" value="HTH_AraC"/>
</dbReference>
<evidence type="ECO:0000256" key="3">
    <source>
        <dbReference type="ARBA" id="ARBA00023163"/>
    </source>
</evidence>
<dbReference type="AlphaFoldDB" id="U6RQR9"/>
<dbReference type="Gene3D" id="1.10.10.60">
    <property type="entry name" value="Homeodomain-like"/>
    <property type="match status" value="2"/>
</dbReference>
<dbReference type="EMBL" id="AQHY01000003">
    <property type="protein sequence ID" value="EOA58392.1"/>
    <property type="molecule type" value="Genomic_DNA"/>
</dbReference>
<reference evidence="6 7" key="1">
    <citation type="submission" date="2013-04" db="EMBL/GenBank/DDBJ databases">
        <title>The Genome Sequence of Bacteroides massiliensis DSM 17679.</title>
        <authorList>
            <consortium name="The Broad Institute Genomics Platform"/>
            <person name="Earl A."/>
            <person name="Ward D."/>
            <person name="Feldgarden M."/>
            <person name="Gevers D."/>
            <person name="Martens E."/>
            <person name="Fenner L."/>
            <person name="Roux V."/>
            <person name="Mallet M.N."/>
            <person name="Raoult D."/>
            <person name="Walker B."/>
            <person name="Young S."/>
            <person name="Zeng Q."/>
            <person name="Gargeya S."/>
            <person name="Fitzgerald M."/>
            <person name="Haas B."/>
            <person name="Abouelleil A."/>
            <person name="Allen A.W."/>
            <person name="Alvarado L."/>
            <person name="Arachchi H.M."/>
            <person name="Berlin A.M."/>
            <person name="Chapman S.B."/>
            <person name="Gainer-Dewar J."/>
            <person name="Goldberg J."/>
            <person name="Griggs A."/>
            <person name="Gujja S."/>
            <person name="Hansen M."/>
            <person name="Howarth C."/>
            <person name="Imamovic A."/>
            <person name="Ireland A."/>
            <person name="Larimer J."/>
            <person name="McCowan C."/>
            <person name="Murphy C."/>
            <person name="Pearson M."/>
            <person name="Poon T.W."/>
            <person name="Priest M."/>
            <person name="Roberts A."/>
            <person name="Saif S."/>
            <person name="Shea T."/>
            <person name="Sisk P."/>
            <person name="Sykes S."/>
            <person name="Wortman J."/>
            <person name="Nusbaum C."/>
            <person name="Birren B."/>
        </authorList>
    </citation>
    <scope>NUCLEOTIDE SEQUENCE [LARGE SCALE GENOMIC DNA]</scope>
    <source>
        <strain evidence="7">B84634 / Timone 84634 / DSM 17679 / JCM 13223</strain>
    </source>
</reference>
<evidence type="ECO:0000256" key="2">
    <source>
        <dbReference type="ARBA" id="ARBA00023125"/>
    </source>
</evidence>
<evidence type="ECO:0000313" key="7">
    <source>
        <dbReference type="Proteomes" id="UP000017831"/>
    </source>
</evidence>
<dbReference type="HOGENOM" id="CLU_031356_0_0_10"/>
<sequence>MNYYYLIILVYAWFFAGAQSVVAQENVLPTHEYYTEEYIAKIYIEEPKRALQLLDEAENLNCMPSNMINDLRSRTYRNMYMNKSAFVYARKAYVIDSIQGTDPSHLLEMTIDLAEISFLLSRFEQSVKYATEGIALARKNGNKGSEAKLLFCLGENKKVLGLKREGYAYFDQAIDLIKGESDMLSMQMLSYFYGLKMNYLLSDGCFDEVLFIGLEREKLIHEMADSRKYPDSYIDLQYSYVYIKLAYVAFKLRKYEEADNYFRKYSSTKAALTPDGKCDAAPYLLLTKRYKEVLEKCEDFKNVLRSQDTLNQQYLSVLQKEVAAYSGLNNFKKVAELRESILNIVTHMYRDEVRNAALELDAVYKVNERDKQIAKQDFRLKMHGIFLLFAIGFILLMSFFLWKSWKYNRIIRAKNKVLVRLINEQLSPKENTDVVSESLPAANREEDILSENGMEWAENRELFSKLNETILHEKLYLSPNLSRDDLVRIVHLNYARFARMIKENTGGNLSGYINNLRLNHAIQLLNEHPNYTMKAIAEDSGFNSMPTFNNLFKKKTGMTPFEFKSVQKE</sequence>
<dbReference type="GO" id="GO:0003700">
    <property type="term" value="F:DNA-binding transcription factor activity"/>
    <property type="evidence" value="ECO:0007669"/>
    <property type="project" value="InterPro"/>
</dbReference>
<dbReference type="PROSITE" id="PS01124">
    <property type="entry name" value="HTH_ARAC_FAMILY_2"/>
    <property type="match status" value="1"/>
</dbReference>
<dbReference type="SUPFAM" id="SSF48452">
    <property type="entry name" value="TPR-like"/>
    <property type="match status" value="1"/>
</dbReference>
<keyword evidence="3" id="KW-0804">Transcription</keyword>
<keyword evidence="7" id="KW-1185">Reference proteome</keyword>
<keyword evidence="4" id="KW-0472">Membrane</keyword>
<feature type="domain" description="HTH araC/xylS-type" evidence="5">
    <location>
        <begin position="460"/>
        <end position="566"/>
    </location>
</feature>
<protein>
    <recommendedName>
        <fullName evidence="5">HTH araC/xylS-type domain-containing protein</fullName>
    </recommendedName>
</protein>
<dbReference type="PATRIC" id="fig|1121098.3.peg.169"/>
<gene>
    <name evidence="6" type="ORF">HMPREF1534_00167</name>
</gene>
<dbReference type="Proteomes" id="UP000017831">
    <property type="component" value="Unassembled WGS sequence"/>
</dbReference>
<name>U6RQR9_9BACT</name>
<dbReference type="InterPro" id="IPR009057">
    <property type="entry name" value="Homeodomain-like_sf"/>
</dbReference>
<keyword evidence="4" id="KW-1133">Transmembrane helix</keyword>
<dbReference type="Pfam" id="PF12833">
    <property type="entry name" value="HTH_18"/>
    <property type="match status" value="1"/>
</dbReference>
<dbReference type="SMART" id="SM00342">
    <property type="entry name" value="HTH_ARAC"/>
    <property type="match status" value="1"/>
</dbReference>
<dbReference type="eggNOG" id="COG2207">
    <property type="taxonomic scope" value="Bacteria"/>
</dbReference>
<proteinExistence type="predicted"/>
<dbReference type="RefSeq" id="WP_005935802.1">
    <property type="nucleotide sequence ID" value="NZ_KB890349.1"/>
</dbReference>
<dbReference type="OrthoDB" id="1023479at2"/>
<dbReference type="InterPro" id="IPR018062">
    <property type="entry name" value="HTH_AraC-typ_CS"/>
</dbReference>
<accession>U6RQR9</accession>
<evidence type="ECO:0000259" key="5">
    <source>
        <dbReference type="PROSITE" id="PS01124"/>
    </source>
</evidence>
<evidence type="ECO:0000313" key="6">
    <source>
        <dbReference type="EMBL" id="EOA58392.1"/>
    </source>
</evidence>
<dbReference type="PROSITE" id="PS00041">
    <property type="entry name" value="HTH_ARAC_FAMILY_1"/>
    <property type="match status" value="1"/>
</dbReference>
<organism evidence="6 7">
    <name type="scientific">Phocaeicola massiliensis B84634 = Timone 84634 = DSM 17679 = JCM 13223</name>
    <dbReference type="NCBI Taxonomy" id="1121098"/>
    <lineage>
        <taxon>Bacteria</taxon>
        <taxon>Pseudomonadati</taxon>
        <taxon>Bacteroidota</taxon>
        <taxon>Bacteroidia</taxon>
        <taxon>Bacteroidales</taxon>
        <taxon>Bacteroidaceae</taxon>
        <taxon>Phocaeicola</taxon>
    </lineage>
</organism>